<gene>
    <name evidence="1" type="ORF">BcabD6B2_24550</name>
</gene>
<dbReference type="AlphaFoldDB" id="A0AAV4LTC5"/>
<dbReference type="Proteomes" id="UP001497744">
    <property type="component" value="Unassembled WGS sequence"/>
</dbReference>
<accession>A0AAV4LTC5</accession>
<sequence length="220" mass="23592">MRTHRNLELALRGIGGSVDVHVEDAVFAVLTMQFDCADGSERIGEVPLNLDLFVEDSMLLVGQDTVGGIDNDEVSNACTKGKHTMDTVALGGGVEFLPFMAAVGSPVTVDNSGDLAASLRSECVLQVALFELVLNPHATVLARVHDVDFQIPCAHEGSGADKQRSCDGGKIELHFEIYLYAHRNLPSSGVKRSDAAGVRYGRSSRMAWGFFRACDACGHL</sequence>
<evidence type="ECO:0000313" key="1">
    <source>
        <dbReference type="EMBL" id="GIX63020.1"/>
    </source>
</evidence>
<protein>
    <submittedName>
        <fullName evidence="1">Uncharacterized protein</fullName>
    </submittedName>
</protein>
<dbReference type="GeneID" id="94194501"/>
<name>A0AAV4LTC5_BABCB</name>
<comment type="caution">
    <text evidence="1">The sequence shown here is derived from an EMBL/GenBank/DDBJ whole genome shotgun (WGS) entry which is preliminary data.</text>
</comment>
<organism evidence="1 2">
    <name type="scientific">Babesia caballi</name>
    <dbReference type="NCBI Taxonomy" id="5871"/>
    <lineage>
        <taxon>Eukaryota</taxon>
        <taxon>Sar</taxon>
        <taxon>Alveolata</taxon>
        <taxon>Apicomplexa</taxon>
        <taxon>Aconoidasida</taxon>
        <taxon>Piroplasmida</taxon>
        <taxon>Babesiidae</taxon>
        <taxon>Babesia</taxon>
    </lineage>
</organism>
<dbReference type="EMBL" id="BPLF01000002">
    <property type="protein sequence ID" value="GIX63020.1"/>
    <property type="molecule type" value="Genomic_DNA"/>
</dbReference>
<proteinExistence type="predicted"/>
<dbReference type="RefSeq" id="XP_067715089.1">
    <property type="nucleotide sequence ID" value="XM_067858988.1"/>
</dbReference>
<reference evidence="1 2" key="1">
    <citation type="submission" date="2021-06" db="EMBL/GenBank/DDBJ databases">
        <title>Genome sequence of Babesia caballi.</title>
        <authorList>
            <person name="Yamagishi J."/>
            <person name="Kidaka T."/>
            <person name="Ochi A."/>
        </authorList>
    </citation>
    <scope>NUCLEOTIDE SEQUENCE [LARGE SCALE GENOMIC DNA]</scope>
    <source>
        <strain evidence="1">USDA-D6B2</strain>
    </source>
</reference>
<keyword evidence="2" id="KW-1185">Reference proteome</keyword>
<evidence type="ECO:0000313" key="2">
    <source>
        <dbReference type="Proteomes" id="UP001497744"/>
    </source>
</evidence>